<sequence length="69" mass="8425">MQNLDRYGQNRRQQPGPLQATIRRPRPHGCPRHRHPPHVERLRLRRRPARPRPRLLQQRPRARLQHGSR</sequence>
<name>A0A0G2HW84_9EURO</name>
<dbReference type="VEuPathDB" id="FungiDB:EMCG_03266"/>
<proteinExistence type="predicted"/>
<organism evidence="2 3">
    <name type="scientific">[Emmonsia] crescens</name>
    <dbReference type="NCBI Taxonomy" id="73230"/>
    <lineage>
        <taxon>Eukaryota</taxon>
        <taxon>Fungi</taxon>
        <taxon>Dikarya</taxon>
        <taxon>Ascomycota</taxon>
        <taxon>Pezizomycotina</taxon>
        <taxon>Eurotiomycetes</taxon>
        <taxon>Eurotiomycetidae</taxon>
        <taxon>Onygenales</taxon>
        <taxon>Ajellomycetaceae</taxon>
        <taxon>Emergomyces</taxon>
    </lineage>
</organism>
<dbReference type="AlphaFoldDB" id="A0A0G2HW84"/>
<feature type="compositionally biased region" description="Basic residues" evidence="1">
    <location>
        <begin position="23"/>
        <end position="36"/>
    </location>
</feature>
<gene>
    <name evidence="2" type="ORF">EMCG_03266</name>
</gene>
<dbReference type="Proteomes" id="UP000034164">
    <property type="component" value="Unassembled WGS sequence"/>
</dbReference>
<evidence type="ECO:0000313" key="3">
    <source>
        <dbReference type="Proteomes" id="UP000034164"/>
    </source>
</evidence>
<protein>
    <submittedName>
        <fullName evidence="2">Uncharacterized protein</fullName>
    </submittedName>
</protein>
<accession>A0A0G2HW84</accession>
<comment type="caution">
    <text evidence="2">The sequence shown here is derived from an EMBL/GenBank/DDBJ whole genome shotgun (WGS) entry which is preliminary data.</text>
</comment>
<evidence type="ECO:0000313" key="2">
    <source>
        <dbReference type="EMBL" id="KKZ62348.1"/>
    </source>
</evidence>
<dbReference type="EMBL" id="LCZI01001135">
    <property type="protein sequence ID" value="KKZ62348.1"/>
    <property type="molecule type" value="Genomic_DNA"/>
</dbReference>
<feature type="compositionally biased region" description="Basic residues" evidence="1">
    <location>
        <begin position="60"/>
        <end position="69"/>
    </location>
</feature>
<feature type="compositionally biased region" description="Basic residues" evidence="1">
    <location>
        <begin position="43"/>
        <end position="53"/>
    </location>
</feature>
<reference evidence="3" key="1">
    <citation type="journal article" date="2015" name="PLoS Genet.">
        <title>The dynamic genome and transcriptome of the human fungal pathogen Blastomyces and close relative Emmonsia.</title>
        <authorList>
            <person name="Munoz J.F."/>
            <person name="Gauthier G.M."/>
            <person name="Desjardins C.A."/>
            <person name="Gallo J.E."/>
            <person name="Holder J."/>
            <person name="Sullivan T.D."/>
            <person name="Marty A.J."/>
            <person name="Carmen J.C."/>
            <person name="Chen Z."/>
            <person name="Ding L."/>
            <person name="Gujja S."/>
            <person name="Magrini V."/>
            <person name="Misas E."/>
            <person name="Mitreva M."/>
            <person name="Priest M."/>
            <person name="Saif S."/>
            <person name="Whiston E.A."/>
            <person name="Young S."/>
            <person name="Zeng Q."/>
            <person name="Goldman W.E."/>
            <person name="Mardis E.R."/>
            <person name="Taylor J.W."/>
            <person name="McEwen J.G."/>
            <person name="Clay O.K."/>
            <person name="Klein B.S."/>
            <person name="Cuomo C.A."/>
        </authorList>
    </citation>
    <scope>NUCLEOTIDE SEQUENCE [LARGE SCALE GENOMIC DNA]</scope>
    <source>
        <strain evidence="3">UAMH 3008</strain>
    </source>
</reference>
<feature type="region of interest" description="Disordered" evidence="1">
    <location>
        <begin position="1"/>
        <end position="69"/>
    </location>
</feature>
<evidence type="ECO:0000256" key="1">
    <source>
        <dbReference type="SAM" id="MobiDB-lite"/>
    </source>
</evidence>